<evidence type="ECO:0000313" key="4">
    <source>
        <dbReference type="Proteomes" id="UP000668358"/>
    </source>
</evidence>
<dbReference type="Proteomes" id="UP000668358">
    <property type="component" value="Unassembled WGS sequence"/>
</dbReference>
<gene>
    <name evidence="2" type="ORF">CYK91_12880</name>
    <name evidence="1" type="ORF">JJB78_11020</name>
</gene>
<dbReference type="RefSeq" id="WP_110003092.1">
    <property type="nucleotide sequence ID" value="NZ_CATNZB010000006.1"/>
</dbReference>
<accession>A0AB35S2J8</accession>
<organism evidence="1 4">
    <name type="scientific">Clostridium perfringens</name>
    <dbReference type="NCBI Taxonomy" id="1502"/>
    <lineage>
        <taxon>Bacteria</taxon>
        <taxon>Bacillati</taxon>
        <taxon>Bacillota</taxon>
        <taxon>Clostridia</taxon>
        <taxon>Eubacteriales</taxon>
        <taxon>Clostridiaceae</taxon>
        <taxon>Clostridium</taxon>
    </lineage>
</organism>
<reference evidence="1 4" key="2">
    <citation type="submission" date="2020-12" db="EMBL/GenBank/DDBJ databases">
        <title>Comparative genomics of Clostridium perfringens reveals patterns of host-associated phylogenetic clades and virulence factors.</title>
        <authorList>
            <person name="Smith A.H."/>
            <person name="Geier R."/>
        </authorList>
    </citation>
    <scope>NUCLEOTIDE SEQUENCE [LARGE SCALE GENOMIC DNA]</scope>
    <source>
        <strain evidence="1 4">CHD15829P</strain>
    </source>
</reference>
<sequence>MATLKDFATKYANEIYIADDKFLAIENVKLESFELISNGKPISTEELEELWTEIEKQLNNKVFSLYENQNRNFLNAVSLTLKDIKRRKSSNQNRSK</sequence>
<dbReference type="Proteomes" id="UP000247117">
    <property type="component" value="Unassembled WGS sequence"/>
</dbReference>
<name>A0AB35S2J8_CLOPF</name>
<evidence type="ECO:0000313" key="3">
    <source>
        <dbReference type="Proteomes" id="UP000247117"/>
    </source>
</evidence>
<dbReference type="AlphaFoldDB" id="A0AB35S2J8"/>
<evidence type="ECO:0000313" key="2">
    <source>
        <dbReference type="EMBL" id="PWX37445.1"/>
    </source>
</evidence>
<protein>
    <submittedName>
        <fullName evidence="1">Uncharacterized protein</fullName>
    </submittedName>
</protein>
<comment type="caution">
    <text evidence="1">The sequence shown here is derived from an EMBL/GenBank/DDBJ whole genome shotgun (WGS) entry which is preliminary data.</text>
</comment>
<dbReference type="EMBL" id="JAENRE010000004">
    <property type="protein sequence ID" value="MBO3417039.1"/>
    <property type="molecule type" value="Genomic_DNA"/>
</dbReference>
<dbReference type="EMBL" id="PJTB01000005">
    <property type="protein sequence ID" value="PWX37445.1"/>
    <property type="molecule type" value="Genomic_DNA"/>
</dbReference>
<evidence type="ECO:0000313" key="1">
    <source>
        <dbReference type="EMBL" id="MBO3417039.1"/>
    </source>
</evidence>
<proteinExistence type="predicted"/>
<reference evidence="2 3" key="1">
    <citation type="journal article" date="2018" name="BMC Genomics">
        <title>Whole genome analysis reveals the diversity and evolutionary relationships between necrotic enteritis-causing strains of Clostridium perfringens.</title>
        <authorList>
            <person name="Lacey J.A."/>
            <person name="Allnutt T.R."/>
            <person name="Vezina B."/>
            <person name="Van T.T.H."/>
            <person name="Stent T."/>
            <person name="Han X."/>
            <person name="Rood J.I."/>
            <person name="Wade B."/>
            <person name="Keyburn A.L."/>
            <person name="Seeman T."/>
            <person name="Chen H."/>
            <person name="Haring V."/>
            <person name="Johanesen P.A."/>
            <person name="Lyras D."/>
            <person name="Moore R.J."/>
        </authorList>
    </citation>
    <scope>NUCLEOTIDE SEQUENCE [LARGE SCALE GENOMIC DNA]</scope>
    <source>
        <strain evidence="2 3">EUR-NE15</strain>
    </source>
</reference>